<proteinExistence type="predicted"/>
<comment type="caution">
    <text evidence="1">The sequence shown here is derived from an EMBL/GenBank/DDBJ whole genome shotgun (WGS) entry which is preliminary data.</text>
</comment>
<gene>
    <name evidence="1" type="ORF">Amon02_000217400</name>
</gene>
<dbReference type="EMBL" id="BSXS01001219">
    <property type="protein sequence ID" value="GME75474.1"/>
    <property type="molecule type" value="Genomic_DNA"/>
</dbReference>
<organism evidence="1 2">
    <name type="scientific">Ambrosiozyma monospora</name>
    <name type="common">Yeast</name>
    <name type="synonym">Endomycopsis monosporus</name>
    <dbReference type="NCBI Taxonomy" id="43982"/>
    <lineage>
        <taxon>Eukaryota</taxon>
        <taxon>Fungi</taxon>
        <taxon>Dikarya</taxon>
        <taxon>Ascomycota</taxon>
        <taxon>Saccharomycotina</taxon>
        <taxon>Pichiomycetes</taxon>
        <taxon>Pichiales</taxon>
        <taxon>Pichiaceae</taxon>
        <taxon>Ambrosiozyma</taxon>
    </lineage>
</organism>
<protein>
    <submittedName>
        <fullName evidence="1">Unnamed protein product</fullName>
    </submittedName>
</protein>
<reference evidence="1" key="1">
    <citation type="submission" date="2023-04" db="EMBL/GenBank/DDBJ databases">
        <title>Ambrosiozyma monospora NBRC 10751.</title>
        <authorList>
            <person name="Ichikawa N."/>
            <person name="Sato H."/>
            <person name="Tonouchi N."/>
        </authorList>
    </citation>
    <scope>NUCLEOTIDE SEQUENCE</scope>
    <source>
        <strain evidence="1">NBRC 10751</strain>
    </source>
</reference>
<evidence type="ECO:0000313" key="2">
    <source>
        <dbReference type="Proteomes" id="UP001165064"/>
    </source>
</evidence>
<accession>A0ACB5SWR3</accession>
<dbReference type="Proteomes" id="UP001165064">
    <property type="component" value="Unassembled WGS sequence"/>
</dbReference>
<sequence length="216" mass="24015">MVINSLLTNKSLFLDPYIHALMPCVLTLLLAKKIGPTQGTPDELNSHLNIRGFAAQLLGKMIEQYGSSYNTLKPRVTRTLLRAFLGNTTKNSVGTQYGAIKGMKYLGSEVIRIIMVGNLNSWSISVLDNLDKNDENRKKLVDSVYECLSDLAKDAELIDGAAKKRKLNNEDSMDVDSLTEEQKEKLVDRVGKILADEILSRDNSVAVYKGIFFGEE</sequence>
<keyword evidence="2" id="KW-1185">Reference proteome</keyword>
<evidence type="ECO:0000313" key="1">
    <source>
        <dbReference type="EMBL" id="GME75474.1"/>
    </source>
</evidence>
<name>A0ACB5SWR3_AMBMO</name>